<comment type="caution">
    <text evidence="3">Once thought to be involved in copper homeostasis, experiments in E.coli have shown this is not the case.</text>
</comment>
<organism evidence="4 5">
    <name type="scientific">Companilactobacillus versmoldensis DSM 14857 = KCTC 3814</name>
    <dbReference type="NCBI Taxonomy" id="1423815"/>
    <lineage>
        <taxon>Bacteria</taxon>
        <taxon>Bacillati</taxon>
        <taxon>Bacillota</taxon>
        <taxon>Bacilli</taxon>
        <taxon>Lactobacillales</taxon>
        <taxon>Lactobacillaceae</taxon>
        <taxon>Companilactobacillus</taxon>
    </lineage>
</organism>
<evidence type="ECO:0000256" key="2">
    <source>
        <dbReference type="ARBA" id="ARBA00022490"/>
    </source>
</evidence>
<dbReference type="Gene3D" id="3.20.20.380">
    <property type="entry name" value="Copper homeostasis (CutC) domain"/>
    <property type="match status" value="1"/>
</dbReference>
<dbReference type="SUPFAM" id="SSF110395">
    <property type="entry name" value="CutC-like"/>
    <property type="match status" value="1"/>
</dbReference>
<comment type="subcellular location">
    <subcellularLocation>
        <location evidence="3">Cytoplasm</location>
    </subcellularLocation>
</comment>
<dbReference type="RefSeq" id="WP_010624276.1">
    <property type="nucleotide sequence ID" value="NZ_AZFA01000017.1"/>
</dbReference>
<dbReference type="Proteomes" id="UP000051647">
    <property type="component" value="Unassembled WGS sequence"/>
</dbReference>
<protein>
    <recommendedName>
        <fullName evidence="3">PF03932 family protein CutC</fullName>
    </recommendedName>
</protein>
<dbReference type="GO" id="GO:0005507">
    <property type="term" value="F:copper ion binding"/>
    <property type="evidence" value="ECO:0007669"/>
    <property type="project" value="TreeGrafter"/>
</dbReference>
<gene>
    <name evidence="3" type="primary">cutC</name>
    <name evidence="4" type="ORF">FC27_GL000710</name>
</gene>
<evidence type="ECO:0000313" key="5">
    <source>
        <dbReference type="Proteomes" id="UP000051647"/>
    </source>
</evidence>
<keyword evidence="5" id="KW-1185">Reference proteome</keyword>
<dbReference type="HAMAP" id="MF_00795">
    <property type="entry name" value="CutC"/>
    <property type="match status" value="1"/>
</dbReference>
<dbReference type="GO" id="GO:0005737">
    <property type="term" value="C:cytoplasm"/>
    <property type="evidence" value="ECO:0007669"/>
    <property type="project" value="UniProtKB-SubCell"/>
</dbReference>
<keyword evidence="2 3" id="KW-0963">Cytoplasm</keyword>
<dbReference type="STRING" id="1423815.FC27_GL000710"/>
<dbReference type="OrthoDB" id="9815677at2"/>
<comment type="similarity">
    <text evidence="1 3">Belongs to the CutC family.</text>
</comment>
<comment type="caution">
    <text evidence="4">The sequence shown here is derived from an EMBL/GenBank/DDBJ whole genome shotgun (WGS) entry which is preliminary data.</text>
</comment>
<dbReference type="AlphaFoldDB" id="A0A0R1SCC6"/>
<dbReference type="FunFam" id="3.20.20.380:FF:000003">
    <property type="entry name" value="Copper homeostasis protein CutC"/>
    <property type="match status" value="1"/>
</dbReference>
<dbReference type="Pfam" id="PF03932">
    <property type="entry name" value="CutC"/>
    <property type="match status" value="1"/>
</dbReference>
<dbReference type="PANTHER" id="PTHR12598:SF0">
    <property type="entry name" value="COPPER HOMEOSTASIS PROTEIN CUTC HOMOLOG"/>
    <property type="match status" value="1"/>
</dbReference>
<evidence type="ECO:0000256" key="1">
    <source>
        <dbReference type="ARBA" id="ARBA00007768"/>
    </source>
</evidence>
<dbReference type="InterPro" id="IPR036822">
    <property type="entry name" value="CutC-like_dom_sf"/>
</dbReference>
<evidence type="ECO:0000256" key="3">
    <source>
        <dbReference type="HAMAP-Rule" id="MF_00795"/>
    </source>
</evidence>
<evidence type="ECO:0000313" key="4">
    <source>
        <dbReference type="EMBL" id="KRL66249.1"/>
    </source>
</evidence>
<sequence length="212" mass="23190">MYKEIAVENFTNIPKAVLAGADRIELNDNLAVGGTTPSLGVLQETSKYLQEKSVPLVEMIRPRGGDFVYNDLELKMMEADIFQAQKMGIDAVTFGALTSDGELDEDALEMMIGASSGMQVVFNMAFDQIKEENKADAIDWLIEHEVDRILTHGGPLETPISETLPDIKKTIELAQGKIEILPGGGITSQNCDEIAQQLNLNTLHGTKLIDLN</sequence>
<dbReference type="eggNOG" id="COG3142">
    <property type="taxonomic scope" value="Bacteria"/>
</dbReference>
<accession>A0A0R1SCC6</accession>
<dbReference type="PANTHER" id="PTHR12598">
    <property type="entry name" value="COPPER HOMEOSTASIS PROTEIN CUTC"/>
    <property type="match status" value="1"/>
</dbReference>
<dbReference type="PATRIC" id="fig|1423815.3.peg.719"/>
<dbReference type="EMBL" id="AZFA01000017">
    <property type="protein sequence ID" value="KRL66249.1"/>
    <property type="molecule type" value="Genomic_DNA"/>
</dbReference>
<dbReference type="InterPro" id="IPR005627">
    <property type="entry name" value="CutC-like"/>
</dbReference>
<reference evidence="4 5" key="1">
    <citation type="journal article" date="2015" name="Genome Announc.">
        <title>Expanding the biotechnology potential of lactobacilli through comparative genomics of 213 strains and associated genera.</title>
        <authorList>
            <person name="Sun Z."/>
            <person name="Harris H.M."/>
            <person name="McCann A."/>
            <person name="Guo C."/>
            <person name="Argimon S."/>
            <person name="Zhang W."/>
            <person name="Yang X."/>
            <person name="Jeffery I.B."/>
            <person name="Cooney J.C."/>
            <person name="Kagawa T.F."/>
            <person name="Liu W."/>
            <person name="Song Y."/>
            <person name="Salvetti E."/>
            <person name="Wrobel A."/>
            <person name="Rasinkangas P."/>
            <person name="Parkhill J."/>
            <person name="Rea M.C."/>
            <person name="O'Sullivan O."/>
            <person name="Ritari J."/>
            <person name="Douillard F.P."/>
            <person name="Paul Ross R."/>
            <person name="Yang R."/>
            <person name="Briner A.E."/>
            <person name="Felis G.E."/>
            <person name="de Vos W.M."/>
            <person name="Barrangou R."/>
            <person name="Klaenhammer T.R."/>
            <person name="Caufield P.W."/>
            <person name="Cui Y."/>
            <person name="Zhang H."/>
            <person name="O'Toole P.W."/>
        </authorList>
    </citation>
    <scope>NUCLEOTIDE SEQUENCE [LARGE SCALE GENOMIC DNA]</scope>
    <source>
        <strain evidence="4 5">DSM 14857</strain>
    </source>
</reference>
<name>A0A0R1SCC6_9LACO</name>
<proteinExistence type="inferred from homology"/>